<dbReference type="OrthoDB" id="6133275at2759"/>
<evidence type="ECO:0008006" key="3">
    <source>
        <dbReference type="Google" id="ProtNLM"/>
    </source>
</evidence>
<keyword evidence="2" id="KW-1185">Reference proteome</keyword>
<evidence type="ECO:0000313" key="2">
    <source>
        <dbReference type="Proteomes" id="UP000507470"/>
    </source>
</evidence>
<sequence>MGVVSEVIDVEERTLLLVGAIRSGKSTMVDAIINYITDVSYADNFRFKITDEKASTATIKRTDDILCYRIHCQDGIKIKFNLTIIDVPGFDDRQLQCGNNTSVYKKLIGLFNSIQYIDAACLVIPSFCRLTEEQRCIFNNILSIFGNDIDYIVPFITFDDGGKMKALNSLKAAEVPFVEHMHFGFNNSQLLSSNEHVEVWNRRQNTMRNLFEKPFAFFKYPVEKTRKVLISRIALTECLIEANRIQKEIEKREKLIKNYDQRSACQVNTRDSDAEKICINCKLCNQTCVFDCRLAVRFLWYIMSFLEIIWSYICLVCPCYGRCCSHICMCSCKQAYCFFIKFLHTCLGCSCSCSFAHHEKQNGRYQKDSSDHFRSIVAIEDHASYQIQNNDEKIDIQNDITILKQKYLENYQNIVEHSEYLRKTALKGEPSNEFRHVKEYQEELKKKVEGLM</sequence>
<dbReference type="CDD" id="cd00882">
    <property type="entry name" value="Ras_like_GTPase"/>
    <property type="match status" value="1"/>
</dbReference>
<proteinExistence type="predicted"/>
<evidence type="ECO:0000313" key="1">
    <source>
        <dbReference type="EMBL" id="CAC5371478.1"/>
    </source>
</evidence>
<dbReference type="PANTHER" id="PTHR32046:SF11">
    <property type="entry name" value="IMMUNE-ASSOCIATED NUCLEOTIDE-BINDING PROTEIN 10-LIKE"/>
    <property type="match status" value="1"/>
</dbReference>
<reference evidence="1 2" key="1">
    <citation type="submission" date="2020-06" db="EMBL/GenBank/DDBJ databases">
        <authorList>
            <person name="Li R."/>
            <person name="Bekaert M."/>
        </authorList>
    </citation>
    <scope>NUCLEOTIDE SEQUENCE [LARGE SCALE GENOMIC DNA]</scope>
    <source>
        <strain evidence="2">wild</strain>
    </source>
</reference>
<protein>
    <recommendedName>
        <fullName evidence="3">G domain-containing protein</fullName>
    </recommendedName>
</protein>
<dbReference type="Gene3D" id="3.40.50.300">
    <property type="entry name" value="P-loop containing nucleotide triphosphate hydrolases"/>
    <property type="match status" value="1"/>
</dbReference>
<name>A0A6J8AP31_MYTCO</name>
<organism evidence="1 2">
    <name type="scientific">Mytilus coruscus</name>
    <name type="common">Sea mussel</name>
    <dbReference type="NCBI Taxonomy" id="42192"/>
    <lineage>
        <taxon>Eukaryota</taxon>
        <taxon>Metazoa</taxon>
        <taxon>Spiralia</taxon>
        <taxon>Lophotrochozoa</taxon>
        <taxon>Mollusca</taxon>
        <taxon>Bivalvia</taxon>
        <taxon>Autobranchia</taxon>
        <taxon>Pteriomorphia</taxon>
        <taxon>Mytilida</taxon>
        <taxon>Mytiloidea</taxon>
        <taxon>Mytilidae</taxon>
        <taxon>Mytilinae</taxon>
        <taxon>Mytilus</taxon>
    </lineage>
</organism>
<dbReference type="EMBL" id="CACVKT020001763">
    <property type="protein sequence ID" value="CAC5371478.1"/>
    <property type="molecule type" value="Genomic_DNA"/>
</dbReference>
<dbReference type="Proteomes" id="UP000507470">
    <property type="component" value="Unassembled WGS sequence"/>
</dbReference>
<dbReference type="PANTHER" id="PTHR32046">
    <property type="entry name" value="G DOMAIN-CONTAINING PROTEIN"/>
    <property type="match status" value="1"/>
</dbReference>
<gene>
    <name evidence="1" type="ORF">MCOR_9921</name>
</gene>
<dbReference type="AlphaFoldDB" id="A0A6J8AP31"/>
<accession>A0A6J8AP31</accession>
<dbReference type="SUPFAM" id="SSF52540">
    <property type="entry name" value="P-loop containing nucleoside triphosphate hydrolases"/>
    <property type="match status" value="1"/>
</dbReference>
<dbReference type="InterPro" id="IPR027417">
    <property type="entry name" value="P-loop_NTPase"/>
</dbReference>